<dbReference type="PaxDb" id="3708-A0A078IE40"/>
<keyword evidence="7" id="KW-1185">Reference proteome</keyword>
<dbReference type="AlphaFoldDB" id="A0A078IE40"/>
<dbReference type="Gramene" id="CDY47639">
    <property type="protein sequence ID" value="CDY47639"/>
    <property type="gene ID" value="GSBRNA2T00087859001"/>
</dbReference>
<dbReference type="GO" id="GO:0010098">
    <property type="term" value="P:suspensor development"/>
    <property type="evidence" value="ECO:0007669"/>
    <property type="project" value="InterPro"/>
</dbReference>
<dbReference type="STRING" id="3708.A0A078IE40"/>
<sequence>MFKLNQDKAPGPDGLTSGRNLSSSGKAGDRPNLFAQRIKSRGYFSAYAAMDGLKIKDTVLFLSTSTSSLCDHRSRPFIFLVNGLPSSEYKITLFNRSTSEDCLRHQNHENTGILIFMFILSFFALHQCAKMNVRGIEDSNIVITSNCVHARCSKIFVRDCWCCPGRVRKCWKDEASCDAICPRPPK</sequence>
<dbReference type="Proteomes" id="UP000028999">
    <property type="component" value="Unassembled WGS sequence"/>
</dbReference>
<reference evidence="6 7" key="1">
    <citation type="journal article" date="2014" name="Science">
        <title>Plant genetics. Early allopolyploid evolution in the post-Neolithic Brassica napus oilseed genome.</title>
        <authorList>
            <person name="Chalhoub B."/>
            <person name="Denoeud F."/>
            <person name="Liu S."/>
            <person name="Parkin I.A."/>
            <person name="Tang H."/>
            <person name="Wang X."/>
            <person name="Chiquet J."/>
            <person name="Belcram H."/>
            <person name="Tong C."/>
            <person name="Samans B."/>
            <person name="Correa M."/>
            <person name="Da Silva C."/>
            <person name="Just J."/>
            <person name="Falentin C."/>
            <person name="Koh C.S."/>
            <person name="Le Clainche I."/>
            <person name="Bernard M."/>
            <person name="Bento P."/>
            <person name="Noel B."/>
            <person name="Labadie K."/>
            <person name="Alberti A."/>
            <person name="Charles M."/>
            <person name="Arnaud D."/>
            <person name="Guo H."/>
            <person name="Daviaud C."/>
            <person name="Alamery S."/>
            <person name="Jabbari K."/>
            <person name="Zhao M."/>
            <person name="Edger P.P."/>
            <person name="Chelaifa H."/>
            <person name="Tack D."/>
            <person name="Lassalle G."/>
            <person name="Mestiri I."/>
            <person name="Schnel N."/>
            <person name="Le Paslier M.C."/>
            <person name="Fan G."/>
            <person name="Renault V."/>
            <person name="Bayer P.E."/>
            <person name="Golicz A.A."/>
            <person name="Manoli S."/>
            <person name="Lee T.H."/>
            <person name="Thi V.H."/>
            <person name="Chalabi S."/>
            <person name="Hu Q."/>
            <person name="Fan C."/>
            <person name="Tollenaere R."/>
            <person name="Lu Y."/>
            <person name="Battail C."/>
            <person name="Shen J."/>
            <person name="Sidebottom C.H."/>
            <person name="Wang X."/>
            <person name="Canaguier A."/>
            <person name="Chauveau A."/>
            <person name="Berard A."/>
            <person name="Deniot G."/>
            <person name="Guan M."/>
            <person name="Liu Z."/>
            <person name="Sun F."/>
            <person name="Lim Y.P."/>
            <person name="Lyons E."/>
            <person name="Town C.D."/>
            <person name="Bancroft I."/>
            <person name="Wang X."/>
            <person name="Meng J."/>
            <person name="Ma J."/>
            <person name="Pires J.C."/>
            <person name="King G.J."/>
            <person name="Brunel D."/>
            <person name="Delourme R."/>
            <person name="Renard M."/>
            <person name="Aury J.M."/>
            <person name="Adams K.L."/>
            <person name="Batley J."/>
            <person name="Snowdon R.J."/>
            <person name="Tost J."/>
            <person name="Edwards D."/>
            <person name="Zhou Y."/>
            <person name="Hua W."/>
            <person name="Sharpe A.G."/>
            <person name="Paterson A.H."/>
            <person name="Guan C."/>
            <person name="Wincker P."/>
        </authorList>
    </citation>
    <scope>NUCLEOTIDE SEQUENCE [LARGE SCALE GENOMIC DNA]</scope>
    <source>
        <strain evidence="7">cv. Darmor-bzh</strain>
    </source>
</reference>
<dbReference type="Pfam" id="PF18209">
    <property type="entry name" value="ESF1"/>
    <property type="match status" value="1"/>
</dbReference>
<dbReference type="EMBL" id="LK032727">
    <property type="protein sequence ID" value="CDY47639.1"/>
    <property type="molecule type" value="Genomic_DNA"/>
</dbReference>
<proteinExistence type="inferred from homology"/>
<feature type="domain" description="Embryo surrounding factor 1 brassicaceae" evidence="5">
    <location>
        <begin position="143"/>
        <end position="181"/>
    </location>
</feature>
<organism evidence="6 7">
    <name type="scientific">Brassica napus</name>
    <name type="common">Rape</name>
    <dbReference type="NCBI Taxonomy" id="3708"/>
    <lineage>
        <taxon>Eukaryota</taxon>
        <taxon>Viridiplantae</taxon>
        <taxon>Streptophyta</taxon>
        <taxon>Embryophyta</taxon>
        <taxon>Tracheophyta</taxon>
        <taxon>Spermatophyta</taxon>
        <taxon>Magnoliopsida</taxon>
        <taxon>eudicotyledons</taxon>
        <taxon>Gunneridae</taxon>
        <taxon>Pentapetalae</taxon>
        <taxon>rosids</taxon>
        <taxon>malvids</taxon>
        <taxon>Brassicales</taxon>
        <taxon>Brassicaceae</taxon>
        <taxon>Brassiceae</taxon>
        <taxon>Brassica</taxon>
    </lineage>
</organism>
<name>A0A078IE40_BRANA</name>
<dbReference type="InterPro" id="IPR041608">
    <property type="entry name" value="ESF1_brassicaceae"/>
</dbReference>
<evidence type="ECO:0000259" key="5">
    <source>
        <dbReference type="Pfam" id="PF18209"/>
    </source>
</evidence>
<evidence type="ECO:0000256" key="1">
    <source>
        <dbReference type="ARBA" id="ARBA00010149"/>
    </source>
</evidence>
<accession>A0A078IE40</accession>
<evidence type="ECO:0000313" key="6">
    <source>
        <dbReference type="EMBL" id="CDY47639.1"/>
    </source>
</evidence>
<keyword evidence="3" id="KW-1015">Disulfide bond</keyword>
<evidence type="ECO:0000313" key="7">
    <source>
        <dbReference type="Proteomes" id="UP000028999"/>
    </source>
</evidence>
<gene>
    <name evidence="6" type="primary">BnaC05g18950D</name>
    <name evidence="6" type="ORF">GSBRNA2T00087859001</name>
</gene>
<feature type="region of interest" description="Disordered" evidence="4">
    <location>
        <begin position="1"/>
        <end position="28"/>
    </location>
</feature>
<evidence type="ECO:0000256" key="3">
    <source>
        <dbReference type="ARBA" id="ARBA00023157"/>
    </source>
</evidence>
<protein>
    <submittedName>
        <fullName evidence="6">BnaC05g18950D protein</fullName>
    </submittedName>
</protein>
<evidence type="ECO:0000256" key="4">
    <source>
        <dbReference type="SAM" id="MobiDB-lite"/>
    </source>
</evidence>
<evidence type="ECO:0000256" key="2">
    <source>
        <dbReference type="ARBA" id="ARBA00022729"/>
    </source>
</evidence>
<keyword evidence="2" id="KW-0732">Signal</keyword>
<comment type="similarity">
    <text evidence="1">Belongs to the MEG family.</text>
</comment>